<dbReference type="Pfam" id="PF03553">
    <property type="entry name" value="Na_H_antiporter"/>
    <property type="match status" value="1"/>
</dbReference>
<comment type="similarity">
    <text evidence="8">Belongs to the NhaC Na(+)/H(+) (TC 2.A.35) antiporter family.</text>
</comment>
<evidence type="ECO:0000256" key="3">
    <source>
        <dbReference type="ARBA" id="ARBA00022449"/>
    </source>
</evidence>
<evidence type="ECO:0000313" key="11">
    <source>
        <dbReference type="EMBL" id="MDE1461287.1"/>
    </source>
</evidence>
<dbReference type="PANTHER" id="PTHR33451">
    <property type="entry name" value="MALATE-2H(+)/NA(+)-LACTATE ANTIPORTER"/>
    <property type="match status" value="1"/>
</dbReference>
<evidence type="ECO:0000256" key="7">
    <source>
        <dbReference type="ARBA" id="ARBA00023136"/>
    </source>
</evidence>
<reference evidence="11 12" key="1">
    <citation type="submission" date="2022-11" db="EMBL/GenBank/DDBJ databases">
        <title>Spartinivicinus poritis sp. nov., isolated from scleractinian coral Porites lutea.</title>
        <authorList>
            <person name="Zhang G."/>
            <person name="Cai L."/>
            <person name="Wei Q."/>
        </authorList>
    </citation>
    <scope>NUCLEOTIDE SEQUENCE [LARGE SCALE GENOMIC DNA]</scope>
    <source>
        <strain evidence="11 12">A2-2</strain>
    </source>
</reference>
<gene>
    <name evidence="11" type="ORF">ORQ98_04835</name>
</gene>
<accession>A0ABT5U4J4</accession>
<sequence length="125" mass="13650">MAVDQLLNRGGILSIALPGRMFAPAYKKIGYSKLNLSRAIEEGGTLISPLIPWNAGGAVVITALRLGITADNLENLLYMPLAFACWLSPIIRITYAYLGIFSPKESSQPVNRSQKNRVRMDITTA</sequence>
<keyword evidence="7" id="KW-0472">Membrane</keyword>
<dbReference type="InterPro" id="IPR018461">
    <property type="entry name" value="Na/H_Antiport_NhaC-like_C"/>
</dbReference>
<keyword evidence="12" id="KW-1185">Reference proteome</keyword>
<comment type="subcellular location">
    <subcellularLocation>
        <location evidence="1">Cell membrane</location>
        <topology evidence="1">Multi-pass membrane protein</topology>
    </subcellularLocation>
</comment>
<evidence type="ECO:0000256" key="4">
    <source>
        <dbReference type="ARBA" id="ARBA00022475"/>
    </source>
</evidence>
<dbReference type="Proteomes" id="UP001528823">
    <property type="component" value="Unassembled WGS sequence"/>
</dbReference>
<dbReference type="PANTHER" id="PTHR33451:SF3">
    <property type="entry name" value="MALATE-2H(+)_NA(+)-LACTATE ANTIPORTER"/>
    <property type="match status" value="1"/>
</dbReference>
<dbReference type="InterPro" id="IPR052180">
    <property type="entry name" value="NhaC_Na-H+_Antiporter"/>
</dbReference>
<dbReference type="EMBL" id="JAPMOU010000004">
    <property type="protein sequence ID" value="MDE1461287.1"/>
    <property type="molecule type" value="Genomic_DNA"/>
</dbReference>
<evidence type="ECO:0000259" key="10">
    <source>
        <dbReference type="Pfam" id="PF03553"/>
    </source>
</evidence>
<evidence type="ECO:0000256" key="5">
    <source>
        <dbReference type="ARBA" id="ARBA00022692"/>
    </source>
</evidence>
<evidence type="ECO:0000256" key="8">
    <source>
        <dbReference type="ARBA" id="ARBA00038435"/>
    </source>
</evidence>
<feature type="domain" description="Na+/H+ antiporter NhaC-like C-terminal" evidence="10">
    <location>
        <begin position="13"/>
        <end position="100"/>
    </location>
</feature>
<evidence type="ECO:0000256" key="6">
    <source>
        <dbReference type="ARBA" id="ARBA00022989"/>
    </source>
</evidence>
<keyword evidence="2" id="KW-0813">Transport</keyword>
<dbReference type="RefSeq" id="WP_274687650.1">
    <property type="nucleotide sequence ID" value="NZ_JAPMOU010000004.1"/>
</dbReference>
<keyword evidence="3" id="KW-0050">Antiport</keyword>
<proteinExistence type="inferred from homology"/>
<protein>
    <recommendedName>
        <fullName evidence="10">Na+/H+ antiporter NhaC-like C-terminal domain-containing protein</fullName>
    </recommendedName>
</protein>
<evidence type="ECO:0000313" key="12">
    <source>
        <dbReference type="Proteomes" id="UP001528823"/>
    </source>
</evidence>
<name>A0ABT5U4J4_9GAMM</name>
<keyword evidence="6" id="KW-1133">Transmembrane helix</keyword>
<feature type="region of interest" description="Disordered" evidence="9">
    <location>
        <begin position="105"/>
        <end position="125"/>
    </location>
</feature>
<evidence type="ECO:0000256" key="1">
    <source>
        <dbReference type="ARBA" id="ARBA00004651"/>
    </source>
</evidence>
<comment type="caution">
    <text evidence="11">The sequence shown here is derived from an EMBL/GenBank/DDBJ whole genome shotgun (WGS) entry which is preliminary data.</text>
</comment>
<keyword evidence="4" id="KW-1003">Cell membrane</keyword>
<evidence type="ECO:0000256" key="9">
    <source>
        <dbReference type="SAM" id="MobiDB-lite"/>
    </source>
</evidence>
<evidence type="ECO:0000256" key="2">
    <source>
        <dbReference type="ARBA" id="ARBA00022448"/>
    </source>
</evidence>
<keyword evidence="5" id="KW-0812">Transmembrane</keyword>
<organism evidence="11 12">
    <name type="scientific">Spartinivicinus poritis</name>
    <dbReference type="NCBI Taxonomy" id="2994640"/>
    <lineage>
        <taxon>Bacteria</taxon>
        <taxon>Pseudomonadati</taxon>
        <taxon>Pseudomonadota</taxon>
        <taxon>Gammaproteobacteria</taxon>
        <taxon>Oceanospirillales</taxon>
        <taxon>Zooshikellaceae</taxon>
        <taxon>Spartinivicinus</taxon>
    </lineage>
</organism>